<comment type="caution">
    <text evidence="1">The sequence shown here is derived from an EMBL/GenBank/DDBJ whole genome shotgun (WGS) entry which is preliminary data.</text>
</comment>
<evidence type="ECO:0000313" key="1">
    <source>
        <dbReference type="EMBL" id="KAJ3209869.1"/>
    </source>
</evidence>
<feature type="non-terminal residue" evidence="1">
    <location>
        <position position="55"/>
    </location>
</feature>
<proteinExistence type="predicted"/>
<dbReference type="EMBL" id="JADGJW010000919">
    <property type="protein sequence ID" value="KAJ3209869.1"/>
    <property type="molecule type" value="Genomic_DNA"/>
</dbReference>
<dbReference type="Proteomes" id="UP001211065">
    <property type="component" value="Unassembled WGS sequence"/>
</dbReference>
<sequence length="55" mass="6039">MNNKCHGSDCEGVLSICGGQVDCEIDAATPNANYIHRVQFDKAFTSIFQACNTHY</sequence>
<keyword evidence="2" id="KW-1185">Reference proteome</keyword>
<name>A0AAD5TXY2_9FUNG</name>
<evidence type="ECO:0000313" key="2">
    <source>
        <dbReference type="Proteomes" id="UP001211065"/>
    </source>
</evidence>
<protein>
    <submittedName>
        <fullName evidence="1">Uncharacterized protein</fullName>
    </submittedName>
</protein>
<accession>A0AAD5TXY2</accession>
<organism evidence="1 2">
    <name type="scientific">Clydaea vesicula</name>
    <dbReference type="NCBI Taxonomy" id="447962"/>
    <lineage>
        <taxon>Eukaryota</taxon>
        <taxon>Fungi</taxon>
        <taxon>Fungi incertae sedis</taxon>
        <taxon>Chytridiomycota</taxon>
        <taxon>Chytridiomycota incertae sedis</taxon>
        <taxon>Chytridiomycetes</taxon>
        <taxon>Lobulomycetales</taxon>
        <taxon>Lobulomycetaceae</taxon>
        <taxon>Clydaea</taxon>
    </lineage>
</organism>
<reference evidence="1" key="1">
    <citation type="submission" date="2020-05" db="EMBL/GenBank/DDBJ databases">
        <title>Phylogenomic resolution of chytrid fungi.</title>
        <authorList>
            <person name="Stajich J.E."/>
            <person name="Amses K."/>
            <person name="Simmons R."/>
            <person name="Seto K."/>
            <person name="Myers J."/>
            <person name="Bonds A."/>
            <person name="Quandt C.A."/>
            <person name="Barry K."/>
            <person name="Liu P."/>
            <person name="Grigoriev I."/>
            <person name="Longcore J.E."/>
            <person name="James T.Y."/>
        </authorList>
    </citation>
    <scope>NUCLEOTIDE SEQUENCE</scope>
    <source>
        <strain evidence="1">JEL0476</strain>
    </source>
</reference>
<dbReference type="AlphaFoldDB" id="A0AAD5TXY2"/>
<gene>
    <name evidence="1" type="ORF">HK099_008405</name>
</gene>